<evidence type="ECO:0000256" key="1">
    <source>
        <dbReference type="SAM" id="Phobius"/>
    </source>
</evidence>
<dbReference type="AlphaFoldDB" id="A0A3M7QWB4"/>
<keyword evidence="1" id="KW-0812">Transmembrane</keyword>
<gene>
    <name evidence="2" type="ORF">BpHYR1_042424</name>
</gene>
<evidence type="ECO:0000313" key="3">
    <source>
        <dbReference type="Proteomes" id="UP000276133"/>
    </source>
</evidence>
<name>A0A3M7QWB4_BRAPC</name>
<dbReference type="EMBL" id="REGN01004915">
    <property type="protein sequence ID" value="RNA15646.1"/>
    <property type="molecule type" value="Genomic_DNA"/>
</dbReference>
<reference evidence="2 3" key="1">
    <citation type="journal article" date="2018" name="Sci. Rep.">
        <title>Genomic signatures of local adaptation to the degree of environmental predictability in rotifers.</title>
        <authorList>
            <person name="Franch-Gras L."/>
            <person name="Hahn C."/>
            <person name="Garcia-Roger E.M."/>
            <person name="Carmona M.J."/>
            <person name="Serra M."/>
            <person name="Gomez A."/>
        </authorList>
    </citation>
    <scope>NUCLEOTIDE SEQUENCE [LARGE SCALE GENOMIC DNA]</scope>
    <source>
        <strain evidence="2">HYR1</strain>
    </source>
</reference>
<accession>A0A3M7QWB4</accession>
<organism evidence="2 3">
    <name type="scientific">Brachionus plicatilis</name>
    <name type="common">Marine rotifer</name>
    <name type="synonym">Brachionus muelleri</name>
    <dbReference type="NCBI Taxonomy" id="10195"/>
    <lineage>
        <taxon>Eukaryota</taxon>
        <taxon>Metazoa</taxon>
        <taxon>Spiralia</taxon>
        <taxon>Gnathifera</taxon>
        <taxon>Rotifera</taxon>
        <taxon>Eurotatoria</taxon>
        <taxon>Monogononta</taxon>
        <taxon>Pseudotrocha</taxon>
        <taxon>Ploima</taxon>
        <taxon>Brachionidae</taxon>
        <taxon>Brachionus</taxon>
    </lineage>
</organism>
<keyword evidence="1" id="KW-1133">Transmembrane helix</keyword>
<keyword evidence="1" id="KW-0472">Membrane</keyword>
<feature type="transmembrane region" description="Helical" evidence="1">
    <location>
        <begin position="139"/>
        <end position="158"/>
    </location>
</feature>
<keyword evidence="3" id="KW-1185">Reference proteome</keyword>
<dbReference type="Proteomes" id="UP000276133">
    <property type="component" value="Unassembled WGS sequence"/>
</dbReference>
<evidence type="ECO:0000313" key="2">
    <source>
        <dbReference type="EMBL" id="RNA15646.1"/>
    </source>
</evidence>
<sequence>MSAMPKNQKCSKVWSNFESEIENEVYFLNQNSDTIEEKNIISRVQEKLKIVFDEIDKSNKNPFFKDVVYKRYIEIQFNFALLSHAFFSQFKNSSVNGTLCNIRDSRNPISFFDLSNILCSFAVNFIYESIQQSVIKRRLICHLHGFTLISFACFPLFLA</sequence>
<comment type="caution">
    <text evidence="2">The sequence shown here is derived from an EMBL/GenBank/DDBJ whole genome shotgun (WGS) entry which is preliminary data.</text>
</comment>
<protein>
    <submittedName>
        <fullName evidence="2">Uncharacterized protein</fullName>
    </submittedName>
</protein>
<proteinExistence type="predicted"/>